<comment type="caution">
    <text evidence="2">The sequence shown here is derived from an EMBL/GenBank/DDBJ whole genome shotgun (WGS) entry which is preliminary data.</text>
</comment>
<evidence type="ECO:0000313" key="2">
    <source>
        <dbReference type="EMBL" id="MFG6464158.1"/>
    </source>
</evidence>
<dbReference type="RefSeq" id="WP_394513471.1">
    <property type="nucleotide sequence ID" value="NZ_JBIGHX010000009.1"/>
</dbReference>
<dbReference type="EMBL" id="JBIGHX010000009">
    <property type="protein sequence ID" value="MFG6464158.1"/>
    <property type="molecule type" value="Genomic_DNA"/>
</dbReference>
<dbReference type="Proteomes" id="UP001606302">
    <property type="component" value="Unassembled WGS sequence"/>
</dbReference>
<keyword evidence="3" id="KW-1185">Reference proteome</keyword>
<sequence>MYPNNSTPSPWPTFWIGLGIVLIWITCWQSHYDDIRIAALARIEACPEPVPSGDRWWNKIGTTVEKGFDSVFTECGRRFRRETDEVQTAFENSMGRVMLATPLAFILVSLTRGGGRWLASGLQTASVARAERLRLKAYEAQDRTLVLENEAAKFSDARVEFVKRLGIISSYLDLLAEPSASNQVVMLKQNISRELCELVAGNAPDELIGLIRSDKVVQYKLRTLEQRFNELAIKNDDAQLMFSLASADSGARLL</sequence>
<keyword evidence="1" id="KW-1133">Transmembrane helix</keyword>
<keyword evidence="1" id="KW-0812">Transmembrane</keyword>
<evidence type="ECO:0000313" key="3">
    <source>
        <dbReference type="Proteomes" id="UP001606302"/>
    </source>
</evidence>
<organism evidence="2 3">
    <name type="scientific">Pelomonas lactea</name>
    <dbReference type="NCBI Taxonomy" id="3299030"/>
    <lineage>
        <taxon>Bacteria</taxon>
        <taxon>Pseudomonadati</taxon>
        <taxon>Pseudomonadota</taxon>
        <taxon>Betaproteobacteria</taxon>
        <taxon>Burkholderiales</taxon>
        <taxon>Sphaerotilaceae</taxon>
        <taxon>Roseateles</taxon>
    </lineage>
</organism>
<gene>
    <name evidence="2" type="ORF">ACG04Q_21495</name>
</gene>
<evidence type="ECO:0000256" key="1">
    <source>
        <dbReference type="SAM" id="Phobius"/>
    </source>
</evidence>
<feature type="transmembrane region" description="Helical" evidence="1">
    <location>
        <begin position="12"/>
        <end position="32"/>
    </location>
</feature>
<name>A0ABW7GQA4_9BURK</name>
<reference evidence="2 3" key="1">
    <citation type="submission" date="2024-08" db="EMBL/GenBank/DDBJ databases">
        <authorList>
            <person name="Lu H."/>
        </authorList>
    </citation>
    <scope>NUCLEOTIDE SEQUENCE [LARGE SCALE GENOMIC DNA]</scope>
    <source>
        <strain evidence="2 3">DXS20W</strain>
    </source>
</reference>
<proteinExistence type="predicted"/>
<keyword evidence="1" id="KW-0472">Membrane</keyword>
<protein>
    <submittedName>
        <fullName evidence="2">Uncharacterized protein</fullName>
    </submittedName>
</protein>
<accession>A0ABW7GQA4</accession>